<accession>A0A812M7W2</accession>
<organism evidence="2 3">
    <name type="scientific">Symbiodinium natans</name>
    <dbReference type="NCBI Taxonomy" id="878477"/>
    <lineage>
        <taxon>Eukaryota</taxon>
        <taxon>Sar</taxon>
        <taxon>Alveolata</taxon>
        <taxon>Dinophyceae</taxon>
        <taxon>Suessiales</taxon>
        <taxon>Symbiodiniaceae</taxon>
        <taxon>Symbiodinium</taxon>
    </lineage>
</organism>
<evidence type="ECO:0000313" key="3">
    <source>
        <dbReference type="Proteomes" id="UP000604046"/>
    </source>
</evidence>
<evidence type="ECO:0000256" key="1">
    <source>
        <dbReference type="SAM" id="Coils"/>
    </source>
</evidence>
<feature type="coiled-coil region" evidence="1">
    <location>
        <begin position="9"/>
        <end position="79"/>
    </location>
</feature>
<evidence type="ECO:0000313" key="2">
    <source>
        <dbReference type="EMBL" id="CAE7256836.1"/>
    </source>
</evidence>
<dbReference type="OrthoDB" id="445959at2759"/>
<comment type="caution">
    <text evidence="2">The sequence shown here is derived from an EMBL/GenBank/DDBJ whole genome shotgun (WGS) entry which is preliminary data.</text>
</comment>
<keyword evidence="1" id="KW-0175">Coiled coil</keyword>
<reference evidence="2" key="1">
    <citation type="submission" date="2021-02" db="EMBL/GenBank/DDBJ databases">
        <authorList>
            <person name="Dougan E. K."/>
            <person name="Rhodes N."/>
            <person name="Thang M."/>
            <person name="Chan C."/>
        </authorList>
    </citation>
    <scope>NUCLEOTIDE SEQUENCE</scope>
</reference>
<gene>
    <name evidence="2" type="ORF">SNAT2548_LOCUS13219</name>
</gene>
<dbReference type="Proteomes" id="UP000604046">
    <property type="component" value="Unassembled WGS sequence"/>
</dbReference>
<keyword evidence="3" id="KW-1185">Reference proteome</keyword>
<dbReference type="AlphaFoldDB" id="A0A812M7W2"/>
<proteinExistence type="predicted"/>
<dbReference type="EMBL" id="CAJNDS010001369">
    <property type="protein sequence ID" value="CAE7256836.1"/>
    <property type="molecule type" value="Genomic_DNA"/>
</dbReference>
<feature type="coiled-coil region" evidence="1">
    <location>
        <begin position="160"/>
        <end position="230"/>
    </location>
</feature>
<protein>
    <submittedName>
        <fullName evidence="2">Uncharacterized protein</fullName>
    </submittedName>
</protein>
<name>A0A812M7W2_9DINO</name>
<sequence length="422" mass="47702">MQSLASPSVIRKQRTLRQLQAECHAAKRTLTSSKQASIEAEARSAELKAGLVRDVQRSLEAGQSRVAAAERDLEVQEVEGKAALWREDICRSQIKRVAGELKQSSKEQLGQRKKELDSMLERVAEYEHLKKTPHQDAQVSMMAKTEEVSHRGQCAALEARQRVGEEMEDIAKRIEVAKEQLVKMRVKCSANVKELMGRFEDAKCIYEAKVKEVAEQNEDLLQRLAMIRAEHEDHWHESLQKNSQLQKERQGAIQQIASRSQELSLSRAAFCQQKSAESRRQAEARLEQMKRHVQDVRCRCRERVQLGKEMAQEKVRIAQDRFAEHVQSSELRASEALDIRDKAKAEFQAALFRCCGAADEAHRRGLAEVAEILMPFDAWRGFSPAGLRPHTAEASTRPVTTSSGVEVWTLKVHTAVGLEPVG</sequence>